<dbReference type="GO" id="GO:0047661">
    <property type="term" value="F:amino-acid racemase activity"/>
    <property type="evidence" value="ECO:0007669"/>
    <property type="project" value="InterPro"/>
</dbReference>
<dbReference type="OrthoDB" id="412018at2759"/>
<dbReference type="Proteomes" id="UP000247409">
    <property type="component" value="Unassembled WGS sequence"/>
</dbReference>
<keyword evidence="3" id="KW-1185">Reference proteome</keyword>
<dbReference type="InterPro" id="IPR015942">
    <property type="entry name" value="Asp/Glu/hydantoin_racemase"/>
</dbReference>
<comment type="similarity">
    <text evidence="1">Belongs to the HyuE racemase family.</text>
</comment>
<organism evidence="2 3">
    <name type="scientific">Gracilariopsis chorda</name>
    <dbReference type="NCBI Taxonomy" id="448386"/>
    <lineage>
        <taxon>Eukaryota</taxon>
        <taxon>Rhodophyta</taxon>
        <taxon>Florideophyceae</taxon>
        <taxon>Rhodymeniophycidae</taxon>
        <taxon>Gracilariales</taxon>
        <taxon>Gracilariaceae</taxon>
        <taxon>Gracilariopsis</taxon>
    </lineage>
</organism>
<protein>
    <submittedName>
        <fullName evidence="2">Hydantoin racemase</fullName>
    </submittedName>
</protein>
<evidence type="ECO:0000313" key="2">
    <source>
        <dbReference type="EMBL" id="PXF42528.1"/>
    </source>
</evidence>
<gene>
    <name evidence="2" type="ORF">BWQ96_07745</name>
</gene>
<dbReference type="Pfam" id="PF01177">
    <property type="entry name" value="Asp_Glu_race"/>
    <property type="match status" value="1"/>
</dbReference>
<proteinExistence type="inferred from homology"/>
<dbReference type="InterPro" id="IPR053714">
    <property type="entry name" value="Iso_Racemase_Enz_sf"/>
</dbReference>
<comment type="caution">
    <text evidence="2">The sequence shown here is derived from an EMBL/GenBank/DDBJ whole genome shotgun (WGS) entry which is preliminary data.</text>
</comment>
<dbReference type="EMBL" id="NBIV01000159">
    <property type="protein sequence ID" value="PXF42528.1"/>
    <property type="molecule type" value="Genomic_DNA"/>
</dbReference>
<evidence type="ECO:0000313" key="3">
    <source>
        <dbReference type="Proteomes" id="UP000247409"/>
    </source>
</evidence>
<dbReference type="Gene3D" id="3.40.50.12500">
    <property type="match status" value="1"/>
</dbReference>
<reference evidence="2 3" key="1">
    <citation type="journal article" date="2018" name="Mol. Biol. Evol.">
        <title>Analysis of the draft genome of the red seaweed Gracilariopsis chorda provides insights into genome size evolution in Rhodophyta.</title>
        <authorList>
            <person name="Lee J."/>
            <person name="Yang E.C."/>
            <person name="Graf L."/>
            <person name="Yang J.H."/>
            <person name="Qiu H."/>
            <person name="Zel Zion U."/>
            <person name="Chan C.X."/>
            <person name="Stephens T.G."/>
            <person name="Weber A.P.M."/>
            <person name="Boo G.H."/>
            <person name="Boo S.M."/>
            <person name="Kim K.M."/>
            <person name="Shin Y."/>
            <person name="Jung M."/>
            <person name="Lee S.J."/>
            <person name="Yim H.S."/>
            <person name="Lee J.H."/>
            <person name="Bhattacharya D."/>
            <person name="Yoon H.S."/>
        </authorList>
    </citation>
    <scope>NUCLEOTIDE SEQUENCE [LARGE SCALE GENOMIC DNA]</scope>
    <source>
        <strain evidence="2 3">SKKU-2015</strain>
        <tissue evidence="2">Whole body</tissue>
    </source>
</reference>
<dbReference type="AlphaFoldDB" id="A0A2V3IKF5"/>
<name>A0A2V3IKF5_9FLOR</name>
<sequence length="280" mass="31436">MASSTLAFGEKVAMAPLKLLWLNPVNTPDYDQVFANMIARVKLPNAEVHVMSLKLSPPIMLDNLEWRIFESFIWQSVAHMAHFAAINAFDGFAIGCFYDTAFEEAREVSGEAIVAAPCDASLKVISTVCNRFSVIIGVEKWKVQMEDRIRHYGYHEKLASFRTIRMHVDELQVDTKKTEEAIRNAVRRAKDEDSAEGVILGCTMEFGFYAVLQNEFNIPVIDAALACYKEMEHAATNKVQFGWKPSRLYSMEPPSKERLNKSGIFAGSAPIGNHIVLPKT</sequence>
<accession>A0A2V3IKF5</accession>
<evidence type="ECO:0000256" key="1">
    <source>
        <dbReference type="ARBA" id="ARBA00038414"/>
    </source>
</evidence>